<name>A0A5B9MAW7_9BACT</name>
<evidence type="ECO:0000313" key="4">
    <source>
        <dbReference type="EMBL" id="QEF97376.1"/>
    </source>
</evidence>
<dbReference type="SUPFAM" id="SSF54631">
    <property type="entry name" value="CBS-domain pair"/>
    <property type="match status" value="3"/>
</dbReference>
<sequence>MPNIQTLLPDTLVPLAIHEILTRQYSEMPIVNEDGEYLGMFSEKCCMRVLASLIELIDASKRDPPKASNVMIPRKKLFTLDPGEDVFDAMSSLLAMGYSGAPVIASDGEFLGIFSERTCLGFVIEAAYSEIPSAKVGGFIDPDSNRLINADTDLHAIARIFVKTSYARLPVVRDDRIIGQISRRDVLNHSNILSSILRHRLDLPQTERESSLPAADTFLAAYGMLSDHSVKAFADTTSHSIDPEMDLFSVAQLFLQSPYRRFSVLEERRLVGQISRCDVLRHAIRLLK</sequence>
<proteinExistence type="predicted"/>
<dbReference type="Pfam" id="PF00571">
    <property type="entry name" value="CBS"/>
    <property type="match status" value="4"/>
</dbReference>
<dbReference type="Proteomes" id="UP000321353">
    <property type="component" value="Chromosome"/>
</dbReference>
<organism evidence="4 5">
    <name type="scientific">Stieleria maiorica</name>
    <dbReference type="NCBI Taxonomy" id="2795974"/>
    <lineage>
        <taxon>Bacteria</taxon>
        <taxon>Pseudomonadati</taxon>
        <taxon>Planctomycetota</taxon>
        <taxon>Planctomycetia</taxon>
        <taxon>Pirellulales</taxon>
        <taxon>Pirellulaceae</taxon>
        <taxon>Stieleria</taxon>
    </lineage>
</organism>
<dbReference type="AlphaFoldDB" id="A0A5B9MAW7"/>
<feature type="domain" description="CBS" evidence="3">
    <location>
        <begin position="71"/>
        <end position="130"/>
    </location>
</feature>
<feature type="domain" description="CBS" evidence="3">
    <location>
        <begin position="140"/>
        <end position="203"/>
    </location>
</feature>
<accession>A0A5B9MAW7</accession>
<evidence type="ECO:0000256" key="2">
    <source>
        <dbReference type="PROSITE-ProRule" id="PRU00703"/>
    </source>
</evidence>
<dbReference type="InterPro" id="IPR046342">
    <property type="entry name" value="CBS_dom_sf"/>
</dbReference>
<dbReference type="EMBL" id="CP036264">
    <property type="protein sequence ID" value="QEF97376.1"/>
    <property type="molecule type" value="Genomic_DNA"/>
</dbReference>
<protein>
    <submittedName>
        <fullName evidence="4">CBS domain protein</fullName>
    </submittedName>
</protein>
<keyword evidence="5" id="KW-1185">Reference proteome</keyword>
<evidence type="ECO:0000259" key="3">
    <source>
        <dbReference type="PROSITE" id="PS51371"/>
    </source>
</evidence>
<dbReference type="InterPro" id="IPR000644">
    <property type="entry name" value="CBS_dom"/>
</dbReference>
<dbReference type="KEGG" id="smam:Mal15_14160"/>
<dbReference type="PANTHER" id="PTHR43080:SF26">
    <property type="entry name" value="REGULATORY PROTEIN"/>
    <property type="match status" value="1"/>
</dbReference>
<reference evidence="4 5" key="1">
    <citation type="submission" date="2019-02" db="EMBL/GenBank/DDBJ databases">
        <title>Planctomycetal bacteria perform biofilm scaping via a novel small molecule.</title>
        <authorList>
            <person name="Jeske O."/>
            <person name="Boedeker C."/>
            <person name="Wiegand S."/>
            <person name="Breitling P."/>
            <person name="Kallscheuer N."/>
            <person name="Jogler M."/>
            <person name="Rohde M."/>
            <person name="Petersen J."/>
            <person name="Medema M.H."/>
            <person name="Surup F."/>
            <person name="Jogler C."/>
        </authorList>
    </citation>
    <scope>NUCLEOTIDE SEQUENCE [LARGE SCALE GENOMIC DNA]</scope>
    <source>
        <strain evidence="4 5">Mal15</strain>
    </source>
</reference>
<dbReference type="CDD" id="cd02205">
    <property type="entry name" value="CBS_pair_SF"/>
    <property type="match status" value="1"/>
</dbReference>
<dbReference type="Gene3D" id="3.10.580.10">
    <property type="entry name" value="CBS-domain"/>
    <property type="match status" value="3"/>
</dbReference>
<evidence type="ECO:0000313" key="5">
    <source>
        <dbReference type="Proteomes" id="UP000321353"/>
    </source>
</evidence>
<dbReference type="PANTHER" id="PTHR43080">
    <property type="entry name" value="CBS DOMAIN-CONTAINING PROTEIN CBSX3, MITOCHONDRIAL"/>
    <property type="match status" value="1"/>
</dbReference>
<keyword evidence="1 2" id="KW-0129">CBS domain</keyword>
<feature type="domain" description="CBS" evidence="3">
    <location>
        <begin position="1"/>
        <end position="56"/>
    </location>
</feature>
<dbReference type="SMART" id="SM00116">
    <property type="entry name" value="CBS"/>
    <property type="match status" value="4"/>
</dbReference>
<dbReference type="InterPro" id="IPR051257">
    <property type="entry name" value="Diverse_CBS-Domain"/>
</dbReference>
<evidence type="ECO:0000256" key="1">
    <source>
        <dbReference type="ARBA" id="ARBA00023122"/>
    </source>
</evidence>
<dbReference type="PROSITE" id="PS51371">
    <property type="entry name" value="CBS"/>
    <property type="match status" value="3"/>
</dbReference>
<gene>
    <name evidence="4" type="ORF">Mal15_14160</name>
</gene>